<gene>
    <name evidence="1" type="ORF">G2W53_032094</name>
</gene>
<dbReference type="Proteomes" id="UP000634136">
    <property type="component" value="Unassembled WGS sequence"/>
</dbReference>
<proteinExistence type="predicted"/>
<protein>
    <submittedName>
        <fullName evidence="1">Uncharacterized protein</fullName>
    </submittedName>
</protein>
<name>A0A834SV74_9FABA</name>
<dbReference type="EMBL" id="JAAIUW010000010">
    <property type="protein sequence ID" value="KAF7811118.1"/>
    <property type="molecule type" value="Genomic_DNA"/>
</dbReference>
<sequence>MEAHTLCPTSLQSKVLISSTLMEMAPAHVPPFERPLSFISVSRKNAGSRGNGNSTKRLLRYETTLAIVGLFSGFS</sequence>
<comment type="caution">
    <text evidence="1">The sequence shown here is derived from an EMBL/GenBank/DDBJ whole genome shotgun (WGS) entry which is preliminary data.</text>
</comment>
<organism evidence="1 2">
    <name type="scientific">Senna tora</name>
    <dbReference type="NCBI Taxonomy" id="362788"/>
    <lineage>
        <taxon>Eukaryota</taxon>
        <taxon>Viridiplantae</taxon>
        <taxon>Streptophyta</taxon>
        <taxon>Embryophyta</taxon>
        <taxon>Tracheophyta</taxon>
        <taxon>Spermatophyta</taxon>
        <taxon>Magnoliopsida</taxon>
        <taxon>eudicotyledons</taxon>
        <taxon>Gunneridae</taxon>
        <taxon>Pentapetalae</taxon>
        <taxon>rosids</taxon>
        <taxon>fabids</taxon>
        <taxon>Fabales</taxon>
        <taxon>Fabaceae</taxon>
        <taxon>Caesalpinioideae</taxon>
        <taxon>Cassia clade</taxon>
        <taxon>Senna</taxon>
    </lineage>
</organism>
<keyword evidence="2" id="KW-1185">Reference proteome</keyword>
<accession>A0A834SV74</accession>
<evidence type="ECO:0000313" key="1">
    <source>
        <dbReference type="EMBL" id="KAF7811118.1"/>
    </source>
</evidence>
<dbReference type="AlphaFoldDB" id="A0A834SV74"/>
<reference evidence="1" key="1">
    <citation type="submission" date="2020-09" db="EMBL/GenBank/DDBJ databases">
        <title>Genome-Enabled Discovery of Anthraquinone Biosynthesis in Senna tora.</title>
        <authorList>
            <person name="Kang S.-H."/>
            <person name="Pandey R.P."/>
            <person name="Lee C.-M."/>
            <person name="Sim J.-S."/>
            <person name="Jeong J.-T."/>
            <person name="Choi B.-S."/>
            <person name="Jung M."/>
            <person name="Ginzburg D."/>
            <person name="Zhao K."/>
            <person name="Won S.Y."/>
            <person name="Oh T.-J."/>
            <person name="Yu Y."/>
            <person name="Kim N.-H."/>
            <person name="Lee O.R."/>
            <person name="Lee T.-H."/>
            <person name="Bashyal P."/>
            <person name="Kim T.-S."/>
            <person name="Lee W.-H."/>
            <person name="Kawkins C."/>
            <person name="Kim C.-K."/>
            <person name="Kim J.S."/>
            <person name="Ahn B.O."/>
            <person name="Rhee S.Y."/>
            <person name="Sohng J.K."/>
        </authorList>
    </citation>
    <scope>NUCLEOTIDE SEQUENCE</scope>
    <source>
        <tissue evidence="1">Leaf</tissue>
    </source>
</reference>
<evidence type="ECO:0000313" key="2">
    <source>
        <dbReference type="Proteomes" id="UP000634136"/>
    </source>
</evidence>